<dbReference type="InterPro" id="IPR012547">
    <property type="entry name" value="PDDEXK_9"/>
</dbReference>
<accession>A0A174ZPB3</accession>
<organism evidence="1 2">
    <name type="scientific">Lachnospira eligens</name>
    <dbReference type="NCBI Taxonomy" id="39485"/>
    <lineage>
        <taxon>Bacteria</taxon>
        <taxon>Bacillati</taxon>
        <taxon>Bacillota</taxon>
        <taxon>Clostridia</taxon>
        <taxon>Lachnospirales</taxon>
        <taxon>Lachnospiraceae</taxon>
        <taxon>Lachnospira</taxon>
    </lineage>
</organism>
<dbReference type="RefSeq" id="WP_330375546.1">
    <property type="nucleotide sequence ID" value="NZ_CABIXW010000005.1"/>
</dbReference>
<dbReference type="Proteomes" id="UP000095780">
    <property type="component" value="Unassembled WGS sequence"/>
</dbReference>
<dbReference type="PANTHER" id="PTHR34825">
    <property type="entry name" value="CONSERVED PROTEIN, WITH A WEAK D-GALACTARATE DEHYDRATASE/ALTRONATE HYDROLASE DOMAIN"/>
    <property type="match status" value="1"/>
</dbReference>
<sequence>MISRLIQSASIDMKMDMETLLNGGEITVCFDEQIVFSQLENDENAVWSLMVASGYLKVCEVEYRGMMGKPWYHLAVTNMETLSMFTGMFTGWFADKSTNYSSFVKAFISGNVKEMNIYMNDVALSTISNFDSGMHPSSVSEPERFYHGLVLGLLSELYDTYEAKSNRESGYGRYDVMVIPKIDKQKDAMILEFKVCDIDTEGTLEDTAEAALQQIKERQYDAELIARGIDRKHIRHYGFAFQGKKVLIKEE</sequence>
<protein>
    <submittedName>
        <fullName evidence="1">Protein of uncharacterized function (DUF1703)</fullName>
    </submittedName>
</protein>
<evidence type="ECO:0000313" key="2">
    <source>
        <dbReference type="Proteomes" id="UP000095780"/>
    </source>
</evidence>
<proteinExistence type="predicted"/>
<evidence type="ECO:0000313" key="1">
    <source>
        <dbReference type="EMBL" id="CUQ87597.1"/>
    </source>
</evidence>
<reference evidence="1 2" key="1">
    <citation type="submission" date="2015-09" db="EMBL/GenBank/DDBJ databases">
        <authorList>
            <consortium name="Pathogen Informatics"/>
        </authorList>
    </citation>
    <scope>NUCLEOTIDE SEQUENCE [LARGE SCALE GENOMIC DNA]</scope>
    <source>
        <strain evidence="1 2">2789STDY5834878</strain>
    </source>
</reference>
<dbReference type="PANTHER" id="PTHR34825:SF1">
    <property type="entry name" value="AAA-ATPASE-LIKE DOMAIN-CONTAINING PROTEIN"/>
    <property type="match status" value="1"/>
</dbReference>
<gene>
    <name evidence="1" type="ORF">ERS852492_02077</name>
</gene>
<dbReference type="Pfam" id="PF08011">
    <property type="entry name" value="PDDEXK_9"/>
    <property type="match status" value="1"/>
</dbReference>
<dbReference type="EMBL" id="CZBV01000005">
    <property type="protein sequence ID" value="CUQ87597.1"/>
    <property type="molecule type" value="Genomic_DNA"/>
</dbReference>
<dbReference type="AlphaFoldDB" id="A0A174ZPB3"/>
<name>A0A174ZPB3_9FIRM</name>